<protein>
    <recommendedName>
        <fullName evidence="3">Hydantoin racemase</fullName>
    </recommendedName>
</protein>
<dbReference type="Gene3D" id="3.40.50.12500">
    <property type="match status" value="1"/>
</dbReference>
<dbReference type="InterPro" id="IPR053714">
    <property type="entry name" value="Iso_Racemase_Enz_sf"/>
</dbReference>
<organism evidence="2">
    <name type="scientific">marine sediment metagenome</name>
    <dbReference type="NCBI Taxonomy" id="412755"/>
    <lineage>
        <taxon>unclassified sequences</taxon>
        <taxon>metagenomes</taxon>
        <taxon>ecological metagenomes</taxon>
    </lineage>
</organism>
<dbReference type="InterPro" id="IPR015942">
    <property type="entry name" value="Asp/Glu/hydantoin_racemase"/>
</dbReference>
<gene>
    <name evidence="2" type="ORF">S01H4_10191</name>
</gene>
<dbReference type="EMBL" id="BART01003848">
    <property type="protein sequence ID" value="GAG62445.1"/>
    <property type="molecule type" value="Genomic_DNA"/>
</dbReference>
<dbReference type="PANTHER" id="PTHR28047:SF5">
    <property type="entry name" value="PROTEIN DCG1"/>
    <property type="match status" value="1"/>
</dbReference>
<evidence type="ECO:0000313" key="2">
    <source>
        <dbReference type="EMBL" id="GAG62445.1"/>
    </source>
</evidence>
<accession>X0Z0H5</accession>
<dbReference type="AlphaFoldDB" id="X0Z0H5"/>
<comment type="similarity">
    <text evidence="1">Belongs to the HyuE racemase family.</text>
</comment>
<dbReference type="Pfam" id="PF01177">
    <property type="entry name" value="Asp_Glu_race"/>
    <property type="match status" value="1"/>
</dbReference>
<evidence type="ECO:0008006" key="3">
    <source>
        <dbReference type="Google" id="ProtNLM"/>
    </source>
</evidence>
<name>X0Z0H5_9ZZZZ</name>
<comment type="caution">
    <text evidence="2">The sequence shown here is derived from an EMBL/GenBank/DDBJ whole genome shotgun (WGS) entry which is preliminary data.</text>
</comment>
<dbReference type="InterPro" id="IPR052186">
    <property type="entry name" value="Hydantoin_racemase-like"/>
</dbReference>
<proteinExistence type="inferred from homology"/>
<dbReference type="PANTHER" id="PTHR28047">
    <property type="entry name" value="PROTEIN DCG1"/>
    <property type="match status" value="1"/>
</dbReference>
<evidence type="ECO:0000256" key="1">
    <source>
        <dbReference type="ARBA" id="ARBA00038414"/>
    </source>
</evidence>
<reference evidence="2" key="1">
    <citation type="journal article" date="2014" name="Front. Microbiol.">
        <title>High frequency of phylogenetically diverse reductive dehalogenase-homologous genes in deep subseafloor sedimentary metagenomes.</title>
        <authorList>
            <person name="Kawai M."/>
            <person name="Futagami T."/>
            <person name="Toyoda A."/>
            <person name="Takaki Y."/>
            <person name="Nishi S."/>
            <person name="Hori S."/>
            <person name="Arai W."/>
            <person name="Tsubouchi T."/>
            <person name="Morono Y."/>
            <person name="Uchiyama I."/>
            <person name="Ito T."/>
            <person name="Fujiyama A."/>
            <person name="Inagaki F."/>
            <person name="Takami H."/>
        </authorList>
    </citation>
    <scope>NUCLEOTIDE SEQUENCE</scope>
    <source>
        <strain evidence="2">Expedition CK06-06</strain>
    </source>
</reference>
<dbReference type="GO" id="GO:0047661">
    <property type="term" value="F:amino-acid racemase activity"/>
    <property type="evidence" value="ECO:0007669"/>
    <property type="project" value="InterPro"/>
</dbReference>
<feature type="non-terminal residue" evidence="2">
    <location>
        <position position="145"/>
    </location>
</feature>
<sequence length="145" mass="15723">MKILIINPSTSVSITERIRHTAEQYVSNETLIEVVNVSFGSTAIEGHIDGAIAQIALLEELIKRKNSYDSVVIACAWDGGLWAAREILEVPVVGIGEAAFYIACLIGYKFSVITPGGAKDVSITWDLIRRYGVESRCASVQALPV</sequence>